<evidence type="ECO:0000313" key="1">
    <source>
        <dbReference type="EMBL" id="QDV21931.1"/>
    </source>
</evidence>
<dbReference type="OrthoDB" id="213867at2"/>
<dbReference type="AlphaFoldDB" id="A0A518G015"/>
<evidence type="ECO:0000313" key="2">
    <source>
        <dbReference type="Proteomes" id="UP000318017"/>
    </source>
</evidence>
<sequence length="209" mass="21608">MPKYDASSQSETPPRQFGGFASGIGRIVMTSLCSCVALLAGVWYGQKTPVTPLPPLLASASSSSDTMAMATGAVSEDAEGVFFLDFITGDLQCLVYYPRSGTFGAHFATNVTGNLGGGGKNSKYMMVTGQAVTKATSGGARPGASLVYVTDSTNGTFAAYAIPWNRTAESSNRPQTGALVYVGGGPIRNYQLNAAGQNQPAAIVDPNQK</sequence>
<reference evidence="1 2" key="1">
    <citation type="submission" date="2019-02" db="EMBL/GenBank/DDBJ databases">
        <title>Deep-cultivation of Planctomycetes and their phenomic and genomic characterization uncovers novel biology.</title>
        <authorList>
            <person name="Wiegand S."/>
            <person name="Jogler M."/>
            <person name="Boedeker C."/>
            <person name="Pinto D."/>
            <person name="Vollmers J."/>
            <person name="Rivas-Marin E."/>
            <person name="Kohn T."/>
            <person name="Peeters S.H."/>
            <person name="Heuer A."/>
            <person name="Rast P."/>
            <person name="Oberbeckmann S."/>
            <person name="Bunk B."/>
            <person name="Jeske O."/>
            <person name="Meyerdierks A."/>
            <person name="Storesund J.E."/>
            <person name="Kallscheuer N."/>
            <person name="Luecker S."/>
            <person name="Lage O.M."/>
            <person name="Pohl T."/>
            <person name="Merkel B.J."/>
            <person name="Hornburger P."/>
            <person name="Mueller R.-W."/>
            <person name="Bruemmer F."/>
            <person name="Labrenz M."/>
            <person name="Spormann A.M."/>
            <person name="Op den Camp H."/>
            <person name="Overmann J."/>
            <person name="Amann R."/>
            <person name="Jetten M.S.M."/>
            <person name="Mascher T."/>
            <person name="Medema M.H."/>
            <person name="Devos D.P."/>
            <person name="Kaster A.-K."/>
            <person name="Ovreas L."/>
            <person name="Rohde M."/>
            <person name="Galperin M.Y."/>
            <person name="Jogler C."/>
        </authorList>
    </citation>
    <scope>NUCLEOTIDE SEQUENCE [LARGE SCALE GENOMIC DNA]</scope>
    <source>
        <strain evidence="1 2">Q31a</strain>
    </source>
</reference>
<dbReference type="KEGG" id="ahel:Q31a_02100"/>
<dbReference type="EMBL" id="CP036298">
    <property type="protein sequence ID" value="QDV21931.1"/>
    <property type="molecule type" value="Genomic_DNA"/>
</dbReference>
<gene>
    <name evidence="1" type="ORF">Q31a_02100</name>
</gene>
<protein>
    <submittedName>
        <fullName evidence="1">Uncharacterized protein</fullName>
    </submittedName>
</protein>
<keyword evidence="2" id="KW-1185">Reference proteome</keyword>
<organism evidence="1 2">
    <name type="scientific">Aureliella helgolandensis</name>
    <dbReference type="NCBI Taxonomy" id="2527968"/>
    <lineage>
        <taxon>Bacteria</taxon>
        <taxon>Pseudomonadati</taxon>
        <taxon>Planctomycetota</taxon>
        <taxon>Planctomycetia</taxon>
        <taxon>Pirellulales</taxon>
        <taxon>Pirellulaceae</taxon>
        <taxon>Aureliella</taxon>
    </lineage>
</organism>
<proteinExistence type="predicted"/>
<name>A0A518G015_9BACT</name>
<dbReference type="RefSeq" id="WP_145072695.1">
    <property type="nucleotide sequence ID" value="NZ_CP036298.1"/>
</dbReference>
<accession>A0A518G015</accession>
<dbReference type="Proteomes" id="UP000318017">
    <property type="component" value="Chromosome"/>
</dbReference>